<dbReference type="EMBL" id="CVRR01000005">
    <property type="protein sequence ID" value="CRL33139.1"/>
    <property type="molecule type" value="Genomic_DNA"/>
</dbReference>
<comment type="function">
    <text evidence="10 12">F(1)F(0) ATP synthase produces ATP from ADP in the presence of a proton or sodium gradient. F-type ATPases consist of two structural domains, F(1) containing the extramembraneous catalytic core and F(0) containing the membrane proton channel, linked together by a central stalk and a peripheral stalk. During catalysis, ATP synthesis in the catalytic domain of F(1) is coupled via a rotary mechanism of the central stalk subunits to proton translocation.</text>
</comment>
<dbReference type="AlphaFoldDB" id="A0A0M6WBF4"/>
<evidence type="ECO:0000256" key="14">
    <source>
        <dbReference type="SAM" id="Coils"/>
    </source>
</evidence>
<comment type="similarity">
    <text evidence="1 12 13">Belongs to the ATPase B chain family.</text>
</comment>
<dbReference type="GO" id="GO:0012505">
    <property type="term" value="C:endomembrane system"/>
    <property type="evidence" value="ECO:0007669"/>
    <property type="project" value="UniProtKB-SubCell"/>
</dbReference>
<evidence type="ECO:0000313" key="16">
    <source>
        <dbReference type="Proteomes" id="UP000049979"/>
    </source>
</evidence>
<dbReference type="Gene3D" id="6.10.250.1580">
    <property type="match status" value="1"/>
</dbReference>
<dbReference type="PANTHER" id="PTHR33445:SF2">
    <property type="entry name" value="ATP SYNTHASE SUBUNIT B', CHLOROPLASTIC"/>
    <property type="match status" value="1"/>
</dbReference>
<evidence type="ECO:0000256" key="7">
    <source>
        <dbReference type="ARBA" id="ARBA00023065"/>
    </source>
</evidence>
<dbReference type="InterPro" id="IPR002146">
    <property type="entry name" value="ATP_synth_b/b'su_bac/chlpt"/>
</dbReference>
<evidence type="ECO:0000256" key="4">
    <source>
        <dbReference type="ARBA" id="ARBA00022692"/>
    </source>
</evidence>
<dbReference type="RefSeq" id="WP_055066931.1">
    <property type="nucleotide sequence ID" value="NZ_CP173697.1"/>
</dbReference>
<dbReference type="CDD" id="cd06503">
    <property type="entry name" value="ATP-synt_Fo_b"/>
    <property type="match status" value="1"/>
</dbReference>
<keyword evidence="8 12" id="KW-0472">Membrane</keyword>
<sequence>MLSLNPWDILWTIVNLLVLYAIFRKFLFQPVMNIIHEREDMINKQFEDAQKQQDDAAQMKSEYENQLKGAREKADQIILDAKTRAQEEYNNKMEATRVEADHMLEKAKSDIANEQEKATRDAQAKIAELALLAAKKIMKTGEAHDAGSSK</sequence>
<keyword evidence="3 12" id="KW-0138">CF(0)</keyword>
<dbReference type="GO" id="GO:0045259">
    <property type="term" value="C:proton-transporting ATP synthase complex"/>
    <property type="evidence" value="ECO:0007669"/>
    <property type="project" value="UniProtKB-KW"/>
</dbReference>
<dbReference type="PANTHER" id="PTHR33445">
    <property type="entry name" value="ATP SYNTHASE SUBUNIT B', CHLOROPLASTIC"/>
    <property type="match status" value="1"/>
</dbReference>
<comment type="subcellular location">
    <subcellularLocation>
        <location evidence="12">Cell membrane</location>
        <topology evidence="12">Single-pass membrane protein</topology>
    </subcellularLocation>
    <subcellularLocation>
        <location evidence="11">Endomembrane system</location>
        <topology evidence="11">Single-pass membrane protein</topology>
    </subcellularLocation>
</comment>
<feature type="coiled-coil region" evidence="14">
    <location>
        <begin position="46"/>
        <end position="117"/>
    </location>
</feature>
<keyword evidence="4 12" id="KW-0812">Transmembrane</keyword>
<keyword evidence="14" id="KW-0175">Coiled coil</keyword>
<keyword evidence="12" id="KW-1003">Cell membrane</keyword>
<evidence type="ECO:0000256" key="8">
    <source>
        <dbReference type="ARBA" id="ARBA00023136"/>
    </source>
</evidence>
<dbReference type="InterPro" id="IPR005864">
    <property type="entry name" value="ATP_synth_F0_bsu_bac"/>
</dbReference>
<evidence type="ECO:0000256" key="10">
    <source>
        <dbReference type="ARBA" id="ARBA00025198"/>
    </source>
</evidence>
<keyword evidence="9 12" id="KW-0066">ATP synthesis</keyword>
<feature type="transmembrane region" description="Helical" evidence="12">
    <location>
        <begin position="6"/>
        <end position="23"/>
    </location>
</feature>
<keyword evidence="5 12" id="KW-0375">Hydrogen ion transport</keyword>
<keyword evidence="7 12" id="KW-0406">Ion transport</keyword>
<dbReference type="OrthoDB" id="1770883at2"/>
<evidence type="ECO:0000313" key="15">
    <source>
        <dbReference type="EMBL" id="CRL33139.1"/>
    </source>
</evidence>
<keyword evidence="6 12" id="KW-1133">Transmembrane helix</keyword>
<dbReference type="GO" id="GO:0005886">
    <property type="term" value="C:plasma membrane"/>
    <property type="evidence" value="ECO:0007669"/>
    <property type="project" value="UniProtKB-SubCell"/>
</dbReference>
<comment type="subunit">
    <text evidence="12">F-type ATPases have 2 components, F(1) - the catalytic core - and F(0) - the membrane proton channel. F(1) has five subunits: alpha(3), beta(3), gamma(1), delta(1), epsilon(1). F(0) has three main subunits: a(1), b(2) and c(10-14). The alpha and beta chains form an alternating ring which encloses part of the gamma chain. F(1) is attached to F(0) by a central stalk formed by the gamma and epsilon chains, while a peripheral stalk is formed by the delta and b chains.</text>
</comment>
<reference evidence="16" key="1">
    <citation type="submission" date="2015-05" db="EMBL/GenBank/DDBJ databases">
        <authorList>
            <consortium name="Pathogen Informatics"/>
        </authorList>
    </citation>
    <scope>NUCLEOTIDE SEQUENCE [LARGE SCALE GENOMIC DNA]</scope>
    <source>
        <strain evidence="16">M72</strain>
    </source>
</reference>
<evidence type="ECO:0000256" key="2">
    <source>
        <dbReference type="ARBA" id="ARBA00022448"/>
    </source>
</evidence>
<accession>A0A0M6WBF4</accession>
<dbReference type="HAMAP" id="MF_01398">
    <property type="entry name" value="ATP_synth_b_bprime"/>
    <property type="match status" value="1"/>
</dbReference>
<name>A0A0M6WBF4_9FIRM</name>
<dbReference type="GO" id="GO:0046961">
    <property type="term" value="F:proton-transporting ATPase activity, rotational mechanism"/>
    <property type="evidence" value="ECO:0007669"/>
    <property type="project" value="TreeGrafter"/>
</dbReference>
<dbReference type="NCBIfam" id="TIGR01144">
    <property type="entry name" value="ATP_synt_b"/>
    <property type="match status" value="1"/>
</dbReference>
<evidence type="ECO:0000256" key="9">
    <source>
        <dbReference type="ARBA" id="ARBA00023310"/>
    </source>
</evidence>
<protein>
    <recommendedName>
        <fullName evidence="12">ATP synthase subunit b</fullName>
    </recommendedName>
    <alternativeName>
        <fullName evidence="12">ATP synthase F(0) sector subunit b</fullName>
    </alternativeName>
    <alternativeName>
        <fullName evidence="12">ATPase subunit I</fullName>
    </alternativeName>
    <alternativeName>
        <fullName evidence="12">F-type ATPase subunit b</fullName>
        <shortName evidence="12">F-ATPase subunit b</shortName>
    </alternativeName>
</protein>
<keyword evidence="2 12" id="KW-0813">Transport</keyword>
<dbReference type="GO" id="GO:0046933">
    <property type="term" value="F:proton-transporting ATP synthase activity, rotational mechanism"/>
    <property type="evidence" value="ECO:0007669"/>
    <property type="project" value="UniProtKB-UniRule"/>
</dbReference>
<dbReference type="InterPro" id="IPR050059">
    <property type="entry name" value="ATP_synthase_B_chain"/>
</dbReference>
<evidence type="ECO:0000256" key="1">
    <source>
        <dbReference type="ARBA" id="ARBA00005513"/>
    </source>
</evidence>
<evidence type="ECO:0000256" key="6">
    <source>
        <dbReference type="ARBA" id="ARBA00022989"/>
    </source>
</evidence>
<evidence type="ECO:0000256" key="3">
    <source>
        <dbReference type="ARBA" id="ARBA00022547"/>
    </source>
</evidence>
<organism evidence="15 16">
    <name type="scientific">Roseburia faecis</name>
    <dbReference type="NCBI Taxonomy" id="301302"/>
    <lineage>
        <taxon>Bacteria</taxon>
        <taxon>Bacillati</taxon>
        <taxon>Bacillota</taxon>
        <taxon>Clostridia</taxon>
        <taxon>Lachnospirales</taxon>
        <taxon>Lachnospiraceae</taxon>
        <taxon>Roseburia</taxon>
    </lineage>
</organism>
<proteinExistence type="inferred from homology"/>
<keyword evidence="16" id="KW-1185">Reference proteome</keyword>
<dbReference type="STRING" id="301302.ERS852420_01393"/>
<gene>
    <name evidence="12" type="primary">atpF</name>
    <name evidence="15" type="ORF">M72_01321</name>
</gene>
<evidence type="ECO:0000256" key="5">
    <source>
        <dbReference type="ARBA" id="ARBA00022781"/>
    </source>
</evidence>
<evidence type="ECO:0000256" key="13">
    <source>
        <dbReference type="RuleBase" id="RU003848"/>
    </source>
</evidence>
<evidence type="ECO:0000256" key="11">
    <source>
        <dbReference type="ARBA" id="ARBA00037847"/>
    </source>
</evidence>
<evidence type="ECO:0000256" key="12">
    <source>
        <dbReference type="HAMAP-Rule" id="MF_01398"/>
    </source>
</evidence>
<comment type="function">
    <text evidence="12">Component of the F(0) channel, it forms part of the peripheral stalk, linking F(1) to F(0).</text>
</comment>
<dbReference type="Proteomes" id="UP000049979">
    <property type="component" value="Unassembled WGS sequence"/>
</dbReference>
<dbReference type="Pfam" id="PF00430">
    <property type="entry name" value="ATP-synt_B"/>
    <property type="match status" value="1"/>
</dbReference>